<gene>
    <name evidence="19" type="ORF">BP422_01770</name>
</gene>
<evidence type="ECO:0000259" key="17">
    <source>
        <dbReference type="Pfam" id="PF03413"/>
    </source>
</evidence>
<keyword evidence="10" id="KW-0106">Calcium</keyword>
<dbReference type="Pfam" id="PF02868">
    <property type="entry name" value="Peptidase_M4_C"/>
    <property type="match status" value="1"/>
</dbReference>
<feature type="domain" description="FTP" evidence="18">
    <location>
        <begin position="77"/>
        <end position="128"/>
    </location>
</feature>
<feature type="active site" evidence="12">
    <location>
        <position position="360"/>
    </location>
</feature>
<feature type="chain" id="PRO_5023000167" description="Neutral metalloproteinase" evidence="13">
    <location>
        <begin position="27"/>
        <end position="528"/>
    </location>
</feature>
<organism evidence="19 20">
    <name type="scientific">Brevibacillus formosus</name>
    <dbReference type="NCBI Taxonomy" id="54913"/>
    <lineage>
        <taxon>Bacteria</taxon>
        <taxon>Bacillati</taxon>
        <taxon>Bacillota</taxon>
        <taxon>Bacilli</taxon>
        <taxon>Bacillales</taxon>
        <taxon>Paenibacillaceae</taxon>
        <taxon>Brevibacillus</taxon>
    </lineage>
</organism>
<evidence type="ECO:0000256" key="11">
    <source>
        <dbReference type="ARBA" id="ARBA00023049"/>
    </source>
</evidence>
<keyword evidence="11 13" id="KW-0482">Metalloprotease</keyword>
<dbReference type="CDD" id="cd09597">
    <property type="entry name" value="M4_TLP"/>
    <property type="match status" value="1"/>
</dbReference>
<name>A0A220MBJ7_9BACL</name>
<keyword evidence="9 13" id="KW-0862">Zinc</keyword>
<reference evidence="19 20" key="1">
    <citation type="submission" date="2016-11" db="EMBL/GenBank/DDBJ databases">
        <authorList>
            <person name="Jaros S."/>
            <person name="Januszkiewicz K."/>
            <person name="Wedrychowicz H."/>
        </authorList>
    </citation>
    <scope>NUCLEOTIDE SEQUENCE [LARGE SCALE GENOMIC DNA]</scope>
    <source>
        <strain evidence="19 20">NF2</strain>
    </source>
</reference>
<dbReference type="InterPro" id="IPR011096">
    <property type="entry name" value="FTP_domain"/>
</dbReference>
<sequence>MKKSVFAVTLSFALGTTTFLPLATQAASESIVYSAEWDTPEFIGEEFEAEDLDGEEKVWGFLEQYQDSFRIDGDVRDHFKVLDEMKDRETDMTHYRVQEMYEGIPVYGYQQTIHVNEDGNVTAFLGNYAPDLSDNDKLTKKPKLKSDKAVKEAIKDLEDEIDGKVEKFEVKPKGNLYIYIHEDESYLAYEVELNFLDPQPGRWKYFIDANTGDVINKYNMLHEITGTGTGVLGDSKSFEVTKVSNTNYTAKDTTRGKGIETYTARNRTSLPGTLGSDTDNNWTDGALVDAHAYAQATYDYYKNEHNRNSFDNNGAKIISTVHYSNRYNNAFWNGVQMVYGDGDGSVFRPLSAGLDVVAHELTHAVTERTADLIYQNESGALNESISDIFGAMIDNDDWLLGEDVYTPGTPGDALRSLEDPTIAGDPDHYSDRYTGPNDNGGVHTNSGINNKAAYLLAEGGSHHGVTVTGIGRNDTAKIYYYALTNYLNPNSNFSAMRQAAIQSATVLFGANSQQVESVRDAYDAVGVQ</sequence>
<dbReference type="PANTHER" id="PTHR33794">
    <property type="entry name" value="BACILLOLYSIN"/>
    <property type="match status" value="1"/>
</dbReference>
<feature type="domain" description="Peptidase M4" evidence="15">
    <location>
        <begin position="225"/>
        <end position="367"/>
    </location>
</feature>
<dbReference type="EMBL" id="CP018145">
    <property type="protein sequence ID" value="ASJ52378.1"/>
    <property type="molecule type" value="Genomic_DNA"/>
</dbReference>
<evidence type="ECO:0000256" key="13">
    <source>
        <dbReference type="RuleBase" id="RU366073"/>
    </source>
</evidence>
<evidence type="ECO:0000256" key="8">
    <source>
        <dbReference type="ARBA" id="ARBA00022801"/>
    </source>
</evidence>
<evidence type="ECO:0000256" key="1">
    <source>
        <dbReference type="ARBA" id="ARBA00001947"/>
    </source>
</evidence>
<proteinExistence type="inferred from homology"/>
<dbReference type="Gene3D" id="3.10.450.40">
    <property type="match status" value="1"/>
</dbReference>
<evidence type="ECO:0000256" key="9">
    <source>
        <dbReference type="ARBA" id="ARBA00022833"/>
    </source>
</evidence>
<dbReference type="InterPro" id="IPR027268">
    <property type="entry name" value="Peptidase_M4/M1_CTD_sf"/>
</dbReference>
<keyword evidence="8 13" id="KW-0378">Hydrolase</keyword>
<dbReference type="GO" id="GO:0005576">
    <property type="term" value="C:extracellular region"/>
    <property type="evidence" value="ECO:0007669"/>
    <property type="project" value="UniProtKB-SubCell"/>
</dbReference>
<evidence type="ECO:0000256" key="2">
    <source>
        <dbReference type="ARBA" id="ARBA00004613"/>
    </source>
</evidence>
<comment type="similarity">
    <text evidence="3 13">Belongs to the peptidase M4 family.</text>
</comment>
<accession>A0A220MBJ7</accession>
<evidence type="ECO:0000256" key="3">
    <source>
        <dbReference type="ARBA" id="ARBA00009388"/>
    </source>
</evidence>
<dbReference type="GO" id="GO:0006508">
    <property type="term" value="P:proteolysis"/>
    <property type="evidence" value="ECO:0007669"/>
    <property type="project" value="UniProtKB-KW"/>
</dbReference>
<dbReference type="Gene3D" id="1.10.390.10">
    <property type="entry name" value="Neutral Protease Domain 2"/>
    <property type="match status" value="1"/>
</dbReference>
<evidence type="ECO:0000256" key="4">
    <source>
        <dbReference type="ARBA" id="ARBA00022525"/>
    </source>
</evidence>
<dbReference type="InterPro" id="IPR001570">
    <property type="entry name" value="Peptidase_M4_C_domain"/>
</dbReference>
<dbReference type="Pfam" id="PF03413">
    <property type="entry name" value="PepSY"/>
    <property type="match status" value="1"/>
</dbReference>
<dbReference type="InterPro" id="IPR013856">
    <property type="entry name" value="Peptidase_M4_domain"/>
</dbReference>
<keyword evidence="5 13" id="KW-0645">Protease</keyword>
<keyword evidence="4 13" id="KW-0964">Secreted</keyword>
<dbReference type="EC" id="3.4.24.-" evidence="13"/>
<feature type="domain" description="PepSY" evidence="17">
    <location>
        <begin position="148"/>
        <end position="217"/>
    </location>
</feature>
<dbReference type="InterPro" id="IPR025711">
    <property type="entry name" value="PepSY"/>
</dbReference>
<dbReference type="AlphaFoldDB" id="A0A220MBJ7"/>
<feature type="region of interest" description="Disordered" evidence="14">
    <location>
        <begin position="410"/>
        <end position="429"/>
    </location>
</feature>
<dbReference type="KEGG" id="bfm:BP422_01770"/>
<protein>
    <recommendedName>
        <fullName evidence="13">Neutral metalloproteinase</fullName>
        <ecNumber evidence="13">3.4.24.-</ecNumber>
    </recommendedName>
</protein>
<dbReference type="Proteomes" id="UP000197781">
    <property type="component" value="Chromosome"/>
</dbReference>
<keyword evidence="7 13" id="KW-0732">Signal</keyword>
<evidence type="ECO:0000259" key="16">
    <source>
        <dbReference type="Pfam" id="PF02868"/>
    </source>
</evidence>
<dbReference type="InterPro" id="IPR050728">
    <property type="entry name" value="Zinc_Metalloprotease_M4"/>
</dbReference>
<feature type="domain" description="Peptidase M4 C-terminal" evidence="16">
    <location>
        <begin position="370"/>
        <end position="527"/>
    </location>
</feature>
<comment type="function">
    <text evidence="13">Extracellular zinc metalloprotease.</text>
</comment>
<dbReference type="Gene3D" id="3.10.170.10">
    <property type="match status" value="1"/>
</dbReference>
<dbReference type="PANTHER" id="PTHR33794:SF3">
    <property type="entry name" value="NEUTRAL PROTEASE B"/>
    <property type="match status" value="1"/>
</dbReference>
<dbReference type="Gene3D" id="3.10.450.490">
    <property type="match status" value="1"/>
</dbReference>
<comment type="cofactor">
    <cofactor evidence="1 13">
        <name>Zn(2+)</name>
        <dbReference type="ChEBI" id="CHEBI:29105"/>
    </cofactor>
</comment>
<dbReference type="RefSeq" id="WP_088906294.1">
    <property type="nucleotide sequence ID" value="NZ_CP018145.1"/>
</dbReference>
<evidence type="ECO:0000256" key="14">
    <source>
        <dbReference type="SAM" id="MobiDB-lite"/>
    </source>
</evidence>
<evidence type="ECO:0000256" key="10">
    <source>
        <dbReference type="ARBA" id="ARBA00022837"/>
    </source>
</evidence>
<dbReference type="SUPFAM" id="SSF55486">
    <property type="entry name" value="Metalloproteases ('zincins'), catalytic domain"/>
    <property type="match status" value="1"/>
</dbReference>
<evidence type="ECO:0000256" key="6">
    <source>
        <dbReference type="ARBA" id="ARBA00022723"/>
    </source>
</evidence>
<dbReference type="Pfam" id="PF07504">
    <property type="entry name" value="FTP"/>
    <property type="match status" value="1"/>
</dbReference>
<dbReference type="GO" id="GO:0046872">
    <property type="term" value="F:metal ion binding"/>
    <property type="evidence" value="ECO:0007669"/>
    <property type="project" value="UniProtKB-UniRule"/>
</dbReference>
<evidence type="ECO:0000313" key="20">
    <source>
        <dbReference type="Proteomes" id="UP000197781"/>
    </source>
</evidence>
<keyword evidence="6" id="KW-0479">Metal-binding</keyword>
<feature type="active site" description="Proton donor" evidence="12">
    <location>
        <position position="443"/>
    </location>
</feature>
<evidence type="ECO:0000256" key="12">
    <source>
        <dbReference type="PIRSR" id="PIRSR623612-1"/>
    </source>
</evidence>
<dbReference type="InterPro" id="IPR023612">
    <property type="entry name" value="Peptidase_M4"/>
</dbReference>
<evidence type="ECO:0000259" key="15">
    <source>
        <dbReference type="Pfam" id="PF01447"/>
    </source>
</evidence>
<dbReference type="GO" id="GO:0004222">
    <property type="term" value="F:metalloendopeptidase activity"/>
    <property type="evidence" value="ECO:0007669"/>
    <property type="project" value="UniProtKB-UniRule"/>
</dbReference>
<dbReference type="PRINTS" id="PR00730">
    <property type="entry name" value="THERMOLYSIN"/>
</dbReference>
<dbReference type="FunFam" id="1.10.390.10:FF:000012">
    <property type="entry name" value="Thermolysin"/>
    <property type="match status" value="1"/>
</dbReference>
<evidence type="ECO:0000256" key="7">
    <source>
        <dbReference type="ARBA" id="ARBA00022729"/>
    </source>
</evidence>
<comment type="subcellular location">
    <subcellularLocation>
        <location evidence="2 13">Secreted</location>
    </subcellularLocation>
</comment>
<evidence type="ECO:0000256" key="5">
    <source>
        <dbReference type="ARBA" id="ARBA00022670"/>
    </source>
</evidence>
<evidence type="ECO:0000259" key="18">
    <source>
        <dbReference type="Pfam" id="PF07504"/>
    </source>
</evidence>
<dbReference type="Pfam" id="PF01447">
    <property type="entry name" value="Peptidase_M4"/>
    <property type="match status" value="1"/>
</dbReference>
<evidence type="ECO:0000313" key="19">
    <source>
        <dbReference type="EMBL" id="ASJ52378.1"/>
    </source>
</evidence>
<feature type="signal peptide" evidence="13">
    <location>
        <begin position="1"/>
        <end position="26"/>
    </location>
</feature>